<dbReference type="InterPro" id="IPR001752">
    <property type="entry name" value="Kinesin_motor_dom"/>
</dbReference>
<evidence type="ECO:0000256" key="2">
    <source>
        <dbReference type="ARBA" id="ARBA00022840"/>
    </source>
</evidence>
<dbReference type="GO" id="GO:0007018">
    <property type="term" value="P:microtubule-based movement"/>
    <property type="evidence" value="ECO:0007669"/>
    <property type="project" value="InterPro"/>
</dbReference>
<feature type="compositionally biased region" description="Basic residues" evidence="7">
    <location>
        <begin position="625"/>
        <end position="634"/>
    </location>
</feature>
<comment type="caution">
    <text evidence="9">The sequence shown here is derived from an EMBL/GenBank/DDBJ whole genome shotgun (WGS) entry which is preliminary data.</text>
</comment>
<dbReference type="GO" id="GO:0005874">
    <property type="term" value="C:microtubule"/>
    <property type="evidence" value="ECO:0007669"/>
    <property type="project" value="UniProtKB-KW"/>
</dbReference>
<evidence type="ECO:0000313" key="9">
    <source>
        <dbReference type="EMBL" id="KAK7022798.1"/>
    </source>
</evidence>
<dbReference type="InterPro" id="IPR000253">
    <property type="entry name" value="FHA_dom"/>
</dbReference>
<evidence type="ECO:0000259" key="8">
    <source>
        <dbReference type="PROSITE" id="PS50067"/>
    </source>
</evidence>
<comment type="similarity">
    <text evidence="5 6">Belongs to the TRAFAC class myosin-kinesin ATPase superfamily. Kinesin family.</text>
</comment>
<dbReference type="PRINTS" id="PR00380">
    <property type="entry name" value="KINESINHEAVY"/>
</dbReference>
<evidence type="ECO:0000256" key="1">
    <source>
        <dbReference type="ARBA" id="ARBA00022741"/>
    </source>
</evidence>
<evidence type="ECO:0000256" key="4">
    <source>
        <dbReference type="ARBA" id="ARBA00023175"/>
    </source>
</evidence>
<evidence type="ECO:0000256" key="5">
    <source>
        <dbReference type="PROSITE-ProRule" id="PRU00283"/>
    </source>
</evidence>
<dbReference type="EMBL" id="JAXCGZ010022839">
    <property type="protein sequence ID" value="KAK7022798.1"/>
    <property type="molecule type" value="Genomic_DNA"/>
</dbReference>
<dbReference type="Proteomes" id="UP001381693">
    <property type="component" value="Unassembled WGS sequence"/>
</dbReference>
<dbReference type="PROSITE" id="PS50067">
    <property type="entry name" value="KINESIN_MOTOR_2"/>
    <property type="match status" value="1"/>
</dbReference>
<evidence type="ECO:0000313" key="10">
    <source>
        <dbReference type="Proteomes" id="UP001381693"/>
    </source>
</evidence>
<dbReference type="Gene3D" id="2.60.200.20">
    <property type="match status" value="1"/>
</dbReference>
<evidence type="ECO:0000256" key="3">
    <source>
        <dbReference type="ARBA" id="ARBA00023054"/>
    </source>
</evidence>
<proteinExistence type="inferred from homology"/>
<gene>
    <name evidence="9" type="primary">STARD9</name>
    <name evidence="9" type="ORF">SK128_025874</name>
</gene>
<feature type="region of interest" description="Disordered" evidence="7">
    <location>
        <begin position="625"/>
        <end position="673"/>
    </location>
</feature>
<keyword evidence="2 5" id="KW-0067">ATP-binding</keyword>
<dbReference type="InterPro" id="IPR008984">
    <property type="entry name" value="SMAD_FHA_dom_sf"/>
</dbReference>
<dbReference type="InterPro" id="IPR036961">
    <property type="entry name" value="Kinesin_motor_dom_sf"/>
</dbReference>
<dbReference type="PROSITE" id="PS00411">
    <property type="entry name" value="KINESIN_MOTOR_1"/>
    <property type="match status" value="1"/>
</dbReference>
<dbReference type="AlphaFoldDB" id="A0AAN8ZTA5"/>
<dbReference type="SMART" id="SM00129">
    <property type="entry name" value="KISc"/>
    <property type="match status" value="1"/>
</dbReference>
<dbReference type="Pfam" id="PF00225">
    <property type="entry name" value="Kinesin"/>
    <property type="match status" value="1"/>
</dbReference>
<dbReference type="Gene3D" id="3.40.850.10">
    <property type="entry name" value="Kinesin motor domain"/>
    <property type="match status" value="1"/>
</dbReference>
<keyword evidence="1 5" id="KW-0547">Nucleotide-binding</keyword>
<dbReference type="InterPro" id="IPR027417">
    <property type="entry name" value="P-loop_NTPase"/>
</dbReference>
<dbReference type="PANTHER" id="PTHR47117">
    <property type="entry name" value="STAR-RELATED LIPID TRANSFER PROTEIN 9"/>
    <property type="match status" value="1"/>
</dbReference>
<protein>
    <recommendedName>
        <fullName evidence="6">Kinesin-like protein</fullName>
    </recommendedName>
</protein>
<keyword evidence="3" id="KW-0175">Coiled coil</keyword>
<reference evidence="9 10" key="1">
    <citation type="submission" date="2023-11" db="EMBL/GenBank/DDBJ databases">
        <title>Halocaridina rubra genome assembly.</title>
        <authorList>
            <person name="Smith C."/>
        </authorList>
    </citation>
    <scope>NUCLEOTIDE SEQUENCE [LARGE SCALE GENOMIC DNA]</scope>
    <source>
        <strain evidence="9">EP-1</strain>
        <tissue evidence="9">Whole</tissue>
    </source>
</reference>
<feature type="region of interest" description="Disordered" evidence="7">
    <location>
        <begin position="378"/>
        <end position="398"/>
    </location>
</feature>
<dbReference type="SUPFAM" id="SSF52540">
    <property type="entry name" value="P-loop containing nucleoside triphosphate hydrolases"/>
    <property type="match status" value="1"/>
</dbReference>
<keyword evidence="4 5" id="KW-0505">Motor protein</keyword>
<feature type="binding site" evidence="5">
    <location>
        <begin position="17"/>
        <end position="24"/>
    </location>
    <ligand>
        <name>ATP</name>
        <dbReference type="ChEBI" id="CHEBI:30616"/>
    </ligand>
</feature>
<keyword evidence="6" id="KW-0493">Microtubule</keyword>
<name>A0AAN8ZTA5_HALRR</name>
<dbReference type="GO" id="GO:0003777">
    <property type="term" value="F:microtubule motor activity"/>
    <property type="evidence" value="ECO:0007669"/>
    <property type="project" value="InterPro"/>
</dbReference>
<dbReference type="InterPro" id="IPR019821">
    <property type="entry name" value="Kinesin_motor_CS"/>
</dbReference>
<keyword evidence="10" id="KW-1185">Reference proteome</keyword>
<evidence type="ECO:0000256" key="6">
    <source>
        <dbReference type="RuleBase" id="RU000394"/>
    </source>
</evidence>
<dbReference type="Pfam" id="PF00498">
    <property type="entry name" value="FHA"/>
    <property type="match status" value="1"/>
</dbReference>
<organism evidence="9 10">
    <name type="scientific">Halocaridina rubra</name>
    <name type="common">Hawaiian red shrimp</name>
    <dbReference type="NCBI Taxonomy" id="373956"/>
    <lineage>
        <taxon>Eukaryota</taxon>
        <taxon>Metazoa</taxon>
        <taxon>Ecdysozoa</taxon>
        <taxon>Arthropoda</taxon>
        <taxon>Crustacea</taxon>
        <taxon>Multicrustacea</taxon>
        <taxon>Malacostraca</taxon>
        <taxon>Eumalacostraca</taxon>
        <taxon>Eucarida</taxon>
        <taxon>Decapoda</taxon>
        <taxon>Pleocyemata</taxon>
        <taxon>Caridea</taxon>
        <taxon>Atyoidea</taxon>
        <taxon>Atyidae</taxon>
        <taxon>Halocaridina</taxon>
    </lineage>
</organism>
<dbReference type="SUPFAM" id="SSF49879">
    <property type="entry name" value="SMAD/FHA domain"/>
    <property type="match status" value="1"/>
</dbReference>
<sequence length="690" mass="75377">MESAAISGYNACILAYGQSGSGKTFTVLGDKEAPGLAPRICEGLLTRLQQRYDPEDLCAQDFTLSLSLIEIYKERVRDLLTSSDASRPLKVREHPHTGPYVDGVTRHIITDTATACSLLEKGRSSRSVASTASHAHSSRSHALLTLDITQPAAHTRSTLTLVDLAGSERASEELDRMRLTEGASINRSLVTLGNVISALAERGGSIGSTRASPTGSNISLNSTSASYANPTGCHQFGDMINSSPKRIKSLPFIPYRDSVLTWLLKDSLGGNAKTLMIATISPSSTNYNESVATLRYATRARCIINVPVVNLDSSVDAIRNLKKEVAALKRFLCKASPTVMHSLGLSSNALLNFISRASATDLTQDWIERFHKDKEDRYEGRHSYKSSEDSDGSSRRRRLRMRSAPSGCCGNSIHTGSTYSCSENDTCLQCGHDCIHKKKPCIHSEESRSITKQNCFHSGCCIHNSNCFHCQQSCIFSKNNKSSEVNRSCINATTQTHLSCSTTSLLANEAAQSLEMSREVIVDTELPYMINTLGDAHASSIILYHIKNGASVIGSGEMADFHLSGPGVAPSHCTLTHARGAVSLRCLPSCEVIINDNTVREGTAKRLWDGDLLVIGPRKFTFHAPTRKRPRSRSCPRQQVVVESEDEVEFSSKRKSKSTSHRDQRDTQSNACRYQIQQGQLREKIASKAA</sequence>
<dbReference type="GO" id="GO:0005524">
    <property type="term" value="F:ATP binding"/>
    <property type="evidence" value="ECO:0007669"/>
    <property type="project" value="UniProtKB-UniRule"/>
</dbReference>
<feature type="domain" description="Kinesin motor" evidence="8">
    <location>
        <begin position="1"/>
        <end position="303"/>
    </location>
</feature>
<accession>A0AAN8ZTA5</accession>
<feature type="compositionally biased region" description="Basic and acidic residues" evidence="7">
    <location>
        <begin position="378"/>
        <end position="394"/>
    </location>
</feature>
<dbReference type="GO" id="GO:0008017">
    <property type="term" value="F:microtubule binding"/>
    <property type="evidence" value="ECO:0007669"/>
    <property type="project" value="InterPro"/>
</dbReference>
<evidence type="ECO:0000256" key="7">
    <source>
        <dbReference type="SAM" id="MobiDB-lite"/>
    </source>
</evidence>